<dbReference type="Gene3D" id="1.10.1240.10">
    <property type="entry name" value="Methionine synthase domain"/>
    <property type="match status" value="1"/>
</dbReference>
<dbReference type="InterPro" id="IPR036594">
    <property type="entry name" value="Meth_synthase_dom"/>
</dbReference>
<accession>A0A429Y2E8</accession>
<dbReference type="SUPFAM" id="SSF46955">
    <property type="entry name" value="Putative DNA-binding domain"/>
    <property type="match status" value="1"/>
</dbReference>
<dbReference type="SUPFAM" id="SSF52242">
    <property type="entry name" value="Cobalamin (vitamin B12)-binding domain"/>
    <property type="match status" value="1"/>
</dbReference>
<dbReference type="RefSeq" id="WP_126049909.1">
    <property type="nucleotide sequence ID" value="NZ_QYTV02000003.1"/>
</dbReference>
<keyword evidence="3" id="KW-0238">DNA-binding</keyword>
<evidence type="ECO:0000256" key="3">
    <source>
        <dbReference type="ARBA" id="ARBA00023125"/>
    </source>
</evidence>
<organism evidence="6 7">
    <name type="scientific">Siminovitchia acidinfaciens</name>
    <dbReference type="NCBI Taxonomy" id="2321395"/>
    <lineage>
        <taxon>Bacteria</taxon>
        <taxon>Bacillati</taxon>
        <taxon>Bacillota</taxon>
        <taxon>Bacilli</taxon>
        <taxon>Bacillales</taxon>
        <taxon>Bacillaceae</taxon>
        <taxon>Siminovitchia</taxon>
    </lineage>
</organism>
<keyword evidence="1" id="KW-0678">Repressor</keyword>
<keyword evidence="2" id="KW-0805">Transcription regulation</keyword>
<dbReference type="GO" id="GO:0003700">
    <property type="term" value="F:DNA-binding transcription factor activity"/>
    <property type="evidence" value="ECO:0007669"/>
    <property type="project" value="InterPro"/>
</dbReference>
<dbReference type="OrthoDB" id="122388at2"/>
<evidence type="ECO:0000259" key="5">
    <source>
        <dbReference type="PROSITE" id="PS50937"/>
    </source>
</evidence>
<dbReference type="AlphaFoldDB" id="A0A429Y2E8"/>
<gene>
    <name evidence="6" type="ORF">D4T97_009280</name>
</gene>
<dbReference type="GO" id="GO:0046872">
    <property type="term" value="F:metal ion binding"/>
    <property type="evidence" value="ECO:0007669"/>
    <property type="project" value="InterPro"/>
</dbReference>
<dbReference type="Pfam" id="PF13411">
    <property type="entry name" value="MerR_1"/>
    <property type="match status" value="1"/>
</dbReference>
<dbReference type="GO" id="GO:0003677">
    <property type="term" value="F:DNA binding"/>
    <property type="evidence" value="ECO:0007669"/>
    <property type="project" value="UniProtKB-KW"/>
</dbReference>
<evidence type="ECO:0000256" key="1">
    <source>
        <dbReference type="ARBA" id="ARBA00022491"/>
    </source>
</evidence>
<dbReference type="SMART" id="SM00422">
    <property type="entry name" value="HTH_MERR"/>
    <property type="match status" value="1"/>
</dbReference>
<dbReference type="Gene3D" id="3.40.50.280">
    <property type="entry name" value="Cobalamin-binding domain"/>
    <property type="match status" value="1"/>
</dbReference>
<dbReference type="PANTHER" id="PTHR30204:SF69">
    <property type="entry name" value="MERR-FAMILY TRANSCRIPTIONAL REGULATOR"/>
    <property type="match status" value="1"/>
</dbReference>
<dbReference type="Gene3D" id="1.10.1660.10">
    <property type="match status" value="1"/>
</dbReference>
<evidence type="ECO:0000313" key="7">
    <source>
        <dbReference type="Proteomes" id="UP000287156"/>
    </source>
</evidence>
<feature type="domain" description="HTH merR-type" evidence="5">
    <location>
        <begin position="9"/>
        <end position="78"/>
    </location>
</feature>
<dbReference type="EMBL" id="QYTV02000003">
    <property type="protein sequence ID" value="RST75423.1"/>
    <property type="molecule type" value="Genomic_DNA"/>
</dbReference>
<keyword evidence="4" id="KW-0804">Transcription</keyword>
<dbReference type="InterPro" id="IPR009061">
    <property type="entry name" value="DNA-bd_dom_put_sf"/>
</dbReference>
<protein>
    <submittedName>
        <fullName evidence="6">MerR family transcriptional regulator</fullName>
    </submittedName>
</protein>
<proteinExistence type="predicted"/>
<dbReference type="PANTHER" id="PTHR30204">
    <property type="entry name" value="REDOX-CYCLING DRUG-SENSING TRANSCRIPTIONAL ACTIVATOR SOXR"/>
    <property type="match status" value="1"/>
</dbReference>
<dbReference type="Proteomes" id="UP000287156">
    <property type="component" value="Unassembled WGS sequence"/>
</dbReference>
<keyword evidence="7" id="KW-1185">Reference proteome</keyword>
<dbReference type="InterPro" id="IPR047057">
    <property type="entry name" value="MerR_fam"/>
</dbReference>
<reference evidence="6" key="1">
    <citation type="submission" date="2018-12" db="EMBL/GenBank/DDBJ databases">
        <authorList>
            <person name="Sun L."/>
            <person name="Chen Z."/>
        </authorList>
    </citation>
    <scope>NUCLEOTIDE SEQUENCE [LARGE SCALE GENOMIC DNA]</scope>
    <source>
        <strain evidence="6">3-2-2</strain>
    </source>
</reference>
<evidence type="ECO:0000256" key="4">
    <source>
        <dbReference type="ARBA" id="ARBA00023163"/>
    </source>
</evidence>
<dbReference type="GO" id="GO:0031419">
    <property type="term" value="F:cobalamin binding"/>
    <property type="evidence" value="ECO:0007669"/>
    <property type="project" value="InterPro"/>
</dbReference>
<sequence>MVQVGQRGLYYIKQVADMTGLSRQVIRKWEERYGLIEPKRLENGYRVYSQTDINKLLKAKKLTEQGQPIKQASEIVKALFEQNGQLVNEIPDKKMYEPLNEFVLDLLEKGARCSEIGLQFTLQQAYGKLGLEQFISSIAIPFLKEVGDKWERGEWDEYQEAVSSLIFRDYLVQIRRNYWQNPESPFALGACLPNEQHEIPLHLLLLQAMIKGWKTQLIGASPAPQSIQSLVDRIMPDIVLLSATTTAPFDHDPSLFSTMENFAASKPSIEFYIGGEGASRYLENKKTTSIHLVRSLDEVFELTAHKPTFISN</sequence>
<dbReference type="InterPro" id="IPR000551">
    <property type="entry name" value="MerR-type_HTH_dom"/>
</dbReference>
<dbReference type="InterPro" id="IPR036724">
    <property type="entry name" value="Cobalamin-bd_sf"/>
</dbReference>
<evidence type="ECO:0000313" key="6">
    <source>
        <dbReference type="EMBL" id="RST75423.1"/>
    </source>
</evidence>
<name>A0A429Y2E8_9BACI</name>
<comment type="caution">
    <text evidence="6">The sequence shown here is derived from an EMBL/GenBank/DDBJ whole genome shotgun (WGS) entry which is preliminary data.</text>
</comment>
<evidence type="ECO:0000256" key="2">
    <source>
        <dbReference type="ARBA" id="ARBA00023015"/>
    </source>
</evidence>
<dbReference type="PROSITE" id="PS50937">
    <property type="entry name" value="HTH_MERR_2"/>
    <property type="match status" value="1"/>
</dbReference>